<dbReference type="InterPro" id="IPR008030">
    <property type="entry name" value="NmrA-like"/>
</dbReference>
<name>A0ABR6VWS4_9BACT</name>
<dbReference type="Pfam" id="PF05368">
    <property type="entry name" value="NmrA"/>
    <property type="match status" value="1"/>
</dbReference>
<organism evidence="2 3">
    <name type="scientific">Rufibacter sediminis</name>
    <dbReference type="NCBI Taxonomy" id="2762756"/>
    <lineage>
        <taxon>Bacteria</taxon>
        <taxon>Pseudomonadati</taxon>
        <taxon>Bacteroidota</taxon>
        <taxon>Cytophagia</taxon>
        <taxon>Cytophagales</taxon>
        <taxon>Hymenobacteraceae</taxon>
        <taxon>Rufibacter</taxon>
    </lineage>
</organism>
<dbReference type="PANTHER" id="PTHR43162">
    <property type="match status" value="1"/>
</dbReference>
<protein>
    <submittedName>
        <fullName evidence="2">NAD(P)H-binding protein</fullName>
    </submittedName>
</protein>
<dbReference type="InterPro" id="IPR036291">
    <property type="entry name" value="NAD(P)-bd_dom_sf"/>
</dbReference>
<dbReference type="Proteomes" id="UP000659698">
    <property type="component" value="Unassembled WGS sequence"/>
</dbReference>
<evidence type="ECO:0000313" key="3">
    <source>
        <dbReference type="Proteomes" id="UP000659698"/>
    </source>
</evidence>
<comment type="caution">
    <text evidence="2">The sequence shown here is derived from an EMBL/GenBank/DDBJ whole genome shotgun (WGS) entry which is preliminary data.</text>
</comment>
<evidence type="ECO:0000259" key="1">
    <source>
        <dbReference type="Pfam" id="PF05368"/>
    </source>
</evidence>
<proteinExistence type="predicted"/>
<dbReference type="SUPFAM" id="SSF51735">
    <property type="entry name" value="NAD(P)-binding Rossmann-fold domains"/>
    <property type="match status" value="1"/>
</dbReference>
<dbReference type="EMBL" id="JACOAF010000042">
    <property type="protein sequence ID" value="MBC3541640.1"/>
    <property type="molecule type" value="Genomic_DNA"/>
</dbReference>
<keyword evidence="3" id="KW-1185">Reference proteome</keyword>
<gene>
    <name evidence="2" type="ORF">H7U12_18235</name>
</gene>
<dbReference type="Gene3D" id="3.40.50.720">
    <property type="entry name" value="NAD(P)-binding Rossmann-like Domain"/>
    <property type="match status" value="1"/>
</dbReference>
<sequence length="300" mass="32373">MKIVVTGSIGHIGKPLTTSLVQQGHGVTVISSTSDRQPEIENLGATAAIGSLEDEAFLTTTFARADAVYTMVPPNNYFDPSLDLLAYYRRLGTNYANALQQAEVKRVVNLSSIGAHLAEGNGILVGAHDVEQLLNQLPPAVSLTHLRPTSFYYNLYAYVDLIKQQGIIATNYGDRNVIPWVSPLDIADAAAEELVSNATGRKIRYVCSDELTGEQTARILGAAIGKPNLPWVVVPDEQVLQGLTSVGMNPKIAAGLVELYAGLQSGHLSEDYFRNRPAILGKVKLSHFAQEFAGAFHQNS</sequence>
<evidence type="ECO:0000313" key="2">
    <source>
        <dbReference type="EMBL" id="MBC3541640.1"/>
    </source>
</evidence>
<dbReference type="InterPro" id="IPR051604">
    <property type="entry name" value="Ergot_Alk_Oxidoreductase"/>
</dbReference>
<reference evidence="2 3" key="1">
    <citation type="journal article" date="2019" name="Int. J. Syst. Evol. Microbiol.">
        <title>Rufibacter sediminis sp. nov., isolated from freshwater lake sediment.</title>
        <authorList>
            <person name="Qu J.H."/>
            <person name="Zhang L.J."/>
            <person name="Fu Y.H."/>
            <person name="Li H.F."/>
        </authorList>
    </citation>
    <scope>NUCLEOTIDE SEQUENCE [LARGE SCALE GENOMIC DNA]</scope>
    <source>
        <strain evidence="2 3">H-1</strain>
    </source>
</reference>
<feature type="domain" description="NmrA-like" evidence="1">
    <location>
        <begin position="2"/>
        <end position="246"/>
    </location>
</feature>
<dbReference type="RefSeq" id="WP_186640732.1">
    <property type="nucleotide sequence ID" value="NZ_JACOAF010000042.1"/>
</dbReference>
<dbReference type="Gene3D" id="3.90.25.10">
    <property type="entry name" value="UDP-galactose 4-epimerase, domain 1"/>
    <property type="match status" value="1"/>
</dbReference>
<accession>A0ABR6VWS4</accession>
<dbReference type="PANTHER" id="PTHR43162:SF1">
    <property type="entry name" value="PRESTALK A DIFFERENTIATION PROTEIN A"/>
    <property type="match status" value="1"/>
</dbReference>